<gene>
    <name evidence="4" type="ORF">HPULCUR_001946</name>
</gene>
<comment type="caution">
    <text evidence="4">The sequence shown here is derived from an EMBL/GenBank/DDBJ whole genome shotgun (WGS) entry which is preliminary data.</text>
</comment>
<dbReference type="EMBL" id="BAABUJ010000006">
    <property type="protein sequence ID" value="GAA5796573.1"/>
    <property type="molecule type" value="Genomic_DNA"/>
</dbReference>
<proteinExistence type="predicted"/>
<sequence length="790" mass="90907">MYLFDTNQKSCKDTNKPKRNKSKKLVNTAEAKAAAKAKKVQQDDMDALQITFYEIESWIEKTAPVLSRMTNELDRASRHFDKQKKPTLIDNRKSFIQSLPTSTTTTDDLATKLSTHEQQQDILSSMQWTLSFQPGNSMRLETNINSVEQLIDAVQKIQLITESAETSSPGTTSATMAVPDLFNQDDEESEYTAFSSSSSSSLSSIIVDPSIEYWNIAMYRRPNTCSEKYKHRDMNLSMLTEDVSPTVLSYICQTYWDCLHPKFSADWSTFWDRSGDPDRNQVCIDSGLAIIFLHIIRHNKNASVNAHAIAYFYYGRAREALMDYFDSPDVTTIETLLNLSMFCVLCKRHSQSRIYVGLAYRMTIQLNIHQMSTLLPTSRLEQKRYIKLYMVLFYNDLSISVYSGEPPLVDDTVCDIDFYDLLQLNKQLVEHEEANYDDKTIAKESFYVHLLELAKIGKRIQLLTRDYQRQNLQYHHSGTLPLRWVKKVQELEIALASWFERLPIMYRVDPKPTRLFPELHKKKHDHHATIDALMLREQSGLLLMIQYQTQWIQLHKTFLSPNINNFDMPASCGNDDSSPPSPLATTPYRTNRSYHICNDAANRIVIMSEIITDRFDWCVCQEFISCVYQASTVFCKSVIHKDNGQTASKAMIQRITSVLAASKINYQGLPDDLTACLNEFLEENDILTGDEKTKKGEDTMEMLDQLFANESWRLHTVVYNDKMFNSPHMYKQCLAQQLSKPPLTLNRGPPSEAMLSIKIQNPSAVPIDIEPSHKNWRCKFSSSNISHRIM</sequence>
<organism evidence="4 5">
    <name type="scientific">Helicostylum pulchrum</name>
    <dbReference type="NCBI Taxonomy" id="562976"/>
    <lineage>
        <taxon>Eukaryota</taxon>
        <taxon>Fungi</taxon>
        <taxon>Fungi incertae sedis</taxon>
        <taxon>Mucoromycota</taxon>
        <taxon>Mucoromycotina</taxon>
        <taxon>Mucoromycetes</taxon>
        <taxon>Mucorales</taxon>
        <taxon>Mucorineae</taxon>
        <taxon>Mucoraceae</taxon>
        <taxon>Helicostylum</taxon>
    </lineage>
</organism>
<evidence type="ECO:0000313" key="5">
    <source>
        <dbReference type="Proteomes" id="UP001476247"/>
    </source>
</evidence>
<dbReference type="Proteomes" id="UP001476247">
    <property type="component" value="Unassembled WGS sequence"/>
</dbReference>
<dbReference type="CDD" id="cd12148">
    <property type="entry name" value="fungal_TF_MHR"/>
    <property type="match status" value="1"/>
</dbReference>
<feature type="region of interest" description="Disordered" evidence="2">
    <location>
        <begin position="1"/>
        <end position="26"/>
    </location>
</feature>
<feature type="domain" description="Xylanolytic transcriptional activator regulatory" evidence="3">
    <location>
        <begin position="302"/>
        <end position="499"/>
    </location>
</feature>
<evidence type="ECO:0000313" key="4">
    <source>
        <dbReference type="EMBL" id="GAA5796573.1"/>
    </source>
</evidence>
<protein>
    <recommendedName>
        <fullName evidence="3">Xylanolytic transcriptional activator regulatory domain-containing protein</fullName>
    </recommendedName>
</protein>
<accession>A0ABP9XP81</accession>
<keyword evidence="1" id="KW-0539">Nucleus</keyword>
<keyword evidence="5" id="KW-1185">Reference proteome</keyword>
<dbReference type="PANTHER" id="PTHR46910:SF1">
    <property type="entry name" value="MISCELLANEOUS ZN(II)2CYS6 TRANSCRIPTION FACTOR (EUROFUNG)-RELATED"/>
    <property type="match status" value="1"/>
</dbReference>
<dbReference type="Pfam" id="PF04082">
    <property type="entry name" value="Fungal_trans"/>
    <property type="match status" value="1"/>
</dbReference>
<dbReference type="PANTHER" id="PTHR46910">
    <property type="entry name" value="TRANSCRIPTION FACTOR PDR1"/>
    <property type="match status" value="1"/>
</dbReference>
<dbReference type="InterPro" id="IPR050987">
    <property type="entry name" value="AtrR-like"/>
</dbReference>
<name>A0ABP9XP81_9FUNG</name>
<evidence type="ECO:0000256" key="1">
    <source>
        <dbReference type="ARBA" id="ARBA00023242"/>
    </source>
</evidence>
<reference evidence="4 5" key="1">
    <citation type="submission" date="2024-04" db="EMBL/GenBank/DDBJ databases">
        <title>genome sequences of Mucor flavus KT1a and Helicostylum pulchrum KT1b strains isolation_sourced from the surface of a dry-aged beef.</title>
        <authorList>
            <person name="Toyotome T."/>
            <person name="Hosono M."/>
            <person name="Torimaru M."/>
            <person name="Fukuda K."/>
            <person name="Mikami N."/>
        </authorList>
    </citation>
    <scope>NUCLEOTIDE SEQUENCE [LARGE SCALE GENOMIC DNA]</scope>
    <source>
        <strain evidence="4 5">KT1b</strain>
    </source>
</reference>
<dbReference type="InterPro" id="IPR007219">
    <property type="entry name" value="XnlR_reg_dom"/>
</dbReference>
<evidence type="ECO:0000259" key="3">
    <source>
        <dbReference type="Pfam" id="PF04082"/>
    </source>
</evidence>
<evidence type="ECO:0000256" key="2">
    <source>
        <dbReference type="SAM" id="MobiDB-lite"/>
    </source>
</evidence>